<protein>
    <submittedName>
        <fullName evidence="1">Uncharacterized protein</fullName>
    </submittedName>
</protein>
<keyword evidence="2" id="KW-1185">Reference proteome</keyword>
<reference evidence="1" key="1">
    <citation type="submission" date="2023-08" db="EMBL/GenBank/DDBJ databases">
        <authorList>
            <person name="Audoor S."/>
            <person name="Bilcke G."/>
        </authorList>
    </citation>
    <scope>NUCLEOTIDE SEQUENCE</scope>
</reference>
<dbReference type="EMBL" id="CAKOGP040001335">
    <property type="protein sequence ID" value="CAJ1945156.1"/>
    <property type="molecule type" value="Genomic_DNA"/>
</dbReference>
<evidence type="ECO:0000313" key="1">
    <source>
        <dbReference type="EMBL" id="CAJ1945156.1"/>
    </source>
</evidence>
<accession>A0AAD2CXJ8</accession>
<sequence length="135" mass="15289">MQERLEEEVDVNATPKRRDRLFTRLSKGFTHSSQVVPSYGEFRLGHGDPLMKATLEYERMQATGNANMTPRISHTKKLTERTFDVYVDKEVHLKQHGSPLGGVGISDVVHFDDTTALAIPCIPLFDQSMIEESKE</sequence>
<proteinExistence type="predicted"/>
<dbReference type="Proteomes" id="UP001295423">
    <property type="component" value="Unassembled WGS sequence"/>
</dbReference>
<organism evidence="1 2">
    <name type="scientific">Cylindrotheca closterium</name>
    <dbReference type="NCBI Taxonomy" id="2856"/>
    <lineage>
        <taxon>Eukaryota</taxon>
        <taxon>Sar</taxon>
        <taxon>Stramenopiles</taxon>
        <taxon>Ochrophyta</taxon>
        <taxon>Bacillariophyta</taxon>
        <taxon>Bacillariophyceae</taxon>
        <taxon>Bacillariophycidae</taxon>
        <taxon>Bacillariales</taxon>
        <taxon>Bacillariaceae</taxon>
        <taxon>Cylindrotheca</taxon>
    </lineage>
</organism>
<evidence type="ECO:0000313" key="2">
    <source>
        <dbReference type="Proteomes" id="UP001295423"/>
    </source>
</evidence>
<name>A0AAD2CXJ8_9STRA</name>
<dbReference type="AlphaFoldDB" id="A0AAD2CXJ8"/>
<gene>
    <name evidence="1" type="ORF">CYCCA115_LOCUS9300</name>
</gene>
<comment type="caution">
    <text evidence="1">The sequence shown here is derived from an EMBL/GenBank/DDBJ whole genome shotgun (WGS) entry which is preliminary data.</text>
</comment>